<evidence type="ECO:0000256" key="1">
    <source>
        <dbReference type="ARBA" id="ARBA00004442"/>
    </source>
</evidence>
<dbReference type="InterPro" id="IPR036942">
    <property type="entry name" value="Beta-barrel_TonB_sf"/>
</dbReference>
<feature type="non-terminal residue" evidence="5">
    <location>
        <position position="1"/>
    </location>
</feature>
<accession>A0A699SUP5</accession>
<dbReference type="Pfam" id="PF00593">
    <property type="entry name" value="TonB_dep_Rec_b-barrel"/>
    <property type="match status" value="1"/>
</dbReference>
<name>A0A699SUP5_TANCI</name>
<proteinExistence type="predicted"/>
<feature type="non-terminal residue" evidence="5">
    <location>
        <position position="235"/>
    </location>
</feature>
<dbReference type="SUPFAM" id="SSF56935">
    <property type="entry name" value="Porins"/>
    <property type="match status" value="1"/>
</dbReference>
<protein>
    <recommendedName>
        <fullName evidence="4">TonB-dependent receptor-like beta-barrel domain-containing protein</fullName>
    </recommendedName>
</protein>
<comment type="caution">
    <text evidence="5">The sequence shown here is derived from an EMBL/GenBank/DDBJ whole genome shotgun (WGS) entry which is preliminary data.</text>
</comment>
<evidence type="ECO:0000256" key="2">
    <source>
        <dbReference type="ARBA" id="ARBA00023136"/>
    </source>
</evidence>
<keyword evidence="2" id="KW-0472">Membrane</keyword>
<evidence type="ECO:0000256" key="3">
    <source>
        <dbReference type="ARBA" id="ARBA00023237"/>
    </source>
</evidence>
<gene>
    <name evidence="5" type="ORF">Tci_872658</name>
</gene>
<dbReference type="AlphaFoldDB" id="A0A699SUP5"/>
<organism evidence="5">
    <name type="scientific">Tanacetum cinerariifolium</name>
    <name type="common">Dalmatian daisy</name>
    <name type="synonym">Chrysanthemum cinerariifolium</name>
    <dbReference type="NCBI Taxonomy" id="118510"/>
    <lineage>
        <taxon>Eukaryota</taxon>
        <taxon>Viridiplantae</taxon>
        <taxon>Streptophyta</taxon>
        <taxon>Embryophyta</taxon>
        <taxon>Tracheophyta</taxon>
        <taxon>Spermatophyta</taxon>
        <taxon>Magnoliopsida</taxon>
        <taxon>eudicotyledons</taxon>
        <taxon>Gunneridae</taxon>
        <taxon>Pentapetalae</taxon>
        <taxon>asterids</taxon>
        <taxon>campanulids</taxon>
        <taxon>Asterales</taxon>
        <taxon>Asteraceae</taxon>
        <taxon>Asteroideae</taxon>
        <taxon>Anthemideae</taxon>
        <taxon>Anthemidinae</taxon>
        <taxon>Tanacetum</taxon>
    </lineage>
</organism>
<reference evidence="5" key="1">
    <citation type="journal article" date="2019" name="Sci. Rep.">
        <title>Draft genome of Tanacetum cinerariifolium, the natural source of mosquito coil.</title>
        <authorList>
            <person name="Yamashiro T."/>
            <person name="Shiraishi A."/>
            <person name="Satake H."/>
            <person name="Nakayama K."/>
        </authorList>
    </citation>
    <scope>NUCLEOTIDE SEQUENCE</scope>
</reference>
<dbReference type="Gene3D" id="2.40.170.20">
    <property type="entry name" value="TonB-dependent receptor, beta-barrel domain"/>
    <property type="match status" value="1"/>
</dbReference>
<evidence type="ECO:0000259" key="4">
    <source>
        <dbReference type="Pfam" id="PF00593"/>
    </source>
</evidence>
<sequence length="235" mass="26690">AQLRLTRDRSTVLRSIGNVQFDYKLHFLPDLHANLNLGYDITSSEGAKNQSTQLASTYFNTPFAPTTATANARGGSYTLYQQDRHNKLLEFYLNYTKQFGDHRLELLAGYSYQDFLTTSPAFAIRNNAGTPFRTQYTILSYYGRLNYNYKDRYLVTGTLRNDASSRFNASNRNALFPAASIAWRIKGEDFMKDNTTFSELKLRVGYGRTGQQDVYGVAGDYPTIPRYVHNTPNAG</sequence>
<feature type="domain" description="TonB-dependent receptor-like beta-barrel" evidence="4">
    <location>
        <begin position="19"/>
        <end position="221"/>
    </location>
</feature>
<dbReference type="InterPro" id="IPR000531">
    <property type="entry name" value="Beta-barrel_TonB"/>
</dbReference>
<keyword evidence="3" id="KW-0998">Cell outer membrane</keyword>
<comment type="subcellular location">
    <subcellularLocation>
        <location evidence="1">Cell outer membrane</location>
    </subcellularLocation>
</comment>
<evidence type="ECO:0000313" key="5">
    <source>
        <dbReference type="EMBL" id="GFD00689.1"/>
    </source>
</evidence>
<dbReference type="EMBL" id="BKCJ011186421">
    <property type="protein sequence ID" value="GFD00689.1"/>
    <property type="molecule type" value="Genomic_DNA"/>
</dbReference>